<dbReference type="SUPFAM" id="SSF50630">
    <property type="entry name" value="Acid proteases"/>
    <property type="match status" value="1"/>
</dbReference>
<dbReference type="Gene3D" id="2.40.70.10">
    <property type="entry name" value="Acid Proteases"/>
    <property type="match status" value="2"/>
</dbReference>
<comment type="similarity">
    <text evidence="1">Belongs to the peptidase A1 family.</text>
</comment>
<evidence type="ECO:0000313" key="10">
    <source>
        <dbReference type="Proteomes" id="UP001162131"/>
    </source>
</evidence>
<evidence type="ECO:0000256" key="6">
    <source>
        <dbReference type="SAM" id="Phobius"/>
    </source>
</evidence>
<dbReference type="PROSITE" id="PS51767">
    <property type="entry name" value="PEPTIDASE_A1"/>
    <property type="match status" value="1"/>
</dbReference>
<evidence type="ECO:0000256" key="2">
    <source>
        <dbReference type="ARBA" id="ARBA00022670"/>
    </source>
</evidence>
<dbReference type="GO" id="GO:0006508">
    <property type="term" value="P:proteolysis"/>
    <property type="evidence" value="ECO:0007669"/>
    <property type="project" value="UniProtKB-KW"/>
</dbReference>
<evidence type="ECO:0000256" key="1">
    <source>
        <dbReference type="ARBA" id="ARBA00007447"/>
    </source>
</evidence>
<dbReference type="Proteomes" id="UP001162131">
    <property type="component" value="Unassembled WGS sequence"/>
</dbReference>
<sequence length="478" mass="53352">MMFYFFLLASIWHGYSLPPFQNGISIPVFKKSSSTELNSHKNNQYSVEINIGSPVQTFSVLLDTAESWLWVVSDDCQNCQPISRSFSPSKSNTYTSTALSTIINVLNSTAGGTIGTDWVWIWESLDVEQFFVLINENFIDIETFFADGVLGLGFSQLSSGYSNFIETLKIKGAIDRAMFSLYLSSKGDDVEDAIHSNLILGGYDLEKYSWETQLTYLNVSNTSGYWEVPLTAVHLDAGLDIEAKSVTFDIGTSMILASFLDHSTIRDAFRFYPGCAEDADNYIYCDCPFQNFTKSYPDLTFFLGAAGIEFRVSPYHYFYWNETTELCLLLIGENTGENWVLGDVFLREYYSVWNMDDSTIGLARAKLDNVPKEKSSGEGMSLTSIIMIASGAAILGIIVAAVLYKVTKNQLRKKKMPLLSVSVHSSEVLHYNDQSSSNPSLVESVNEFSSDSILNEPLVEIKPDFIVVPANLSQYAKN</sequence>
<name>A0AAU9K1T8_9CILI</name>
<dbReference type="Pfam" id="PF00026">
    <property type="entry name" value="Asp"/>
    <property type="match status" value="1"/>
</dbReference>
<evidence type="ECO:0000259" key="8">
    <source>
        <dbReference type="PROSITE" id="PS51767"/>
    </source>
</evidence>
<dbReference type="EMBL" id="CAJZBQ010000054">
    <property type="protein sequence ID" value="CAG9332492.1"/>
    <property type="molecule type" value="Genomic_DNA"/>
</dbReference>
<evidence type="ECO:0000256" key="4">
    <source>
        <dbReference type="ARBA" id="ARBA00022801"/>
    </source>
</evidence>
<evidence type="ECO:0000256" key="3">
    <source>
        <dbReference type="ARBA" id="ARBA00022750"/>
    </source>
</evidence>
<dbReference type="PRINTS" id="PR00792">
    <property type="entry name" value="PEPSIN"/>
</dbReference>
<reference evidence="9" key="1">
    <citation type="submission" date="2021-09" db="EMBL/GenBank/DDBJ databases">
        <authorList>
            <consortium name="AG Swart"/>
            <person name="Singh M."/>
            <person name="Singh A."/>
            <person name="Seah K."/>
            <person name="Emmerich C."/>
        </authorList>
    </citation>
    <scope>NUCLEOTIDE SEQUENCE</scope>
    <source>
        <strain evidence="9">ATCC30299</strain>
    </source>
</reference>
<accession>A0AAU9K1T8</accession>
<keyword evidence="2" id="KW-0645">Protease</keyword>
<keyword evidence="3" id="KW-0064">Aspartyl protease</keyword>
<dbReference type="GO" id="GO:0004190">
    <property type="term" value="F:aspartic-type endopeptidase activity"/>
    <property type="evidence" value="ECO:0007669"/>
    <property type="project" value="UniProtKB-KW"/>
</dbReference>
<keyword evidence="7" id="KW-0732">Signal</keyword>
<keyword evidence="6" id="KW-0812">Transmembrane</keyword>
<dbReference type="PANTHER" id="PTHR47966">
    <property type="entry name" value="BETA-SITE APP-CLEAVING ENZYME, ISOFORM A-RELATED"/>
    <property type="match status" value="1"/>
</dbReference>
<dbReference type="InterPro" id="IPR034164">
    <property type="entry name" value="Pepsin-like_dom"/>
</dbReference>
<feature type="active site" evidence="5">
    <location>
        <position position="249"/>
    </location>
</feature>
<evidence type="ECO:0000313" key="9">
    <source>
        <dbReference type="EMBL" id="CAG9332492.1"/>
    </source>
</evidence>
<dbReference type="PANTHER" id="PTHR47966:SF51">
    <property type="entry name" value="BETA-SITE APP-CLEAVING ENZYME, ISOFORM A-RELATED"/>
    <property type="match status" value="1"/>
</dbReference>
<keyword evidence="10" id="KW-1185">Reference proteome</keyword>
<keyword evidence="6" id="KW-1133">Transmembrane helix</keyword>
<feature type="transmembrane region" description="Helical" evidence="6">
    <location>
        <begin position="382"/>
        <end position="406"/>
    </location>
</feature>
<feature type="active site" evidence="5">
    <location>
        <position position="63"/>
    </location>
</feature>
<feature type="domain" description="Peptidase A1" evidence="8">
    <location>
        <begin position="45"/>
        <end position="363"/>
    </location>
</feature>
<evidence type="ECO:0000256" key="7">
    <source>
        <dbReference type="SAM" id="SignalP"/>
    </source>
</evidence>
<dbReference type="InterPro" id="IPR001461">
    <property type="entry name" value="Aspartic_peptidase_A1"/>
</dbReference>
<evidence type="ECO:0000256" key="5">
    <source>
        <dbReference type="PIRSR" id="PIRSR601461-1"/>
    </source>
</evidence>
<keyword evidence="4" id="KW-0378">Hydrolase</keyword>
<organism evidence="9 10">
    <name type="scientific">Blepharisma stoltei</name>
    <dbReference type="NCBI Taxonomy" id="1481888"/>
    <lineage>
        <taxon>Eukaryota</taxon>
        <taxon>Sar</taxon>
        <taxon>Alveolata</taxon>
        <taxon>Ciliophora</taxon>
        <taxon>Postciliodesmatophora</taxon>
        <taxon>Heterotrichea</taxon>
        <taxon>Heterotrichida</taxon>
        <taxon>Blepharismidae</taxon>
        <taxon>Blepharisma</taxon>
    </lineage>
</organism>
<keyword evidence="6" id="KW-0472">Membrane</keyword>
<dbReference type="CDD" id="cd05471">
    <property type="entry name" value="pepsin_like"/>
    <property type="match status" value="1"/>
</dbReference>
<gene>
    <name evidence="9" type="ORF">BSTOLATCC_MIC55938</name>
</gene>
<feature type="signal peptide" evidence="7">
    <location>
        <begin position="1"/>
        <end position="16"/>
    </location>
</feature>
<comment type="caution">
    <text evidence="9">The sequence shown here is derived from an EMBL/GenBank/DDBJ whole genome shotgun (WGS) entry which is preliminary data.</text>
</comment>
<dbReference type="InterPro" id="IPR021109">
    <property type="entry name" value="Peptidase_aspartic_dom_sf"/>
</dbReference>
<dbReference type="InterPro" id="IPR033121">
    <property type="entry name" value="PEPTIDASE_A1"/>
</dbReference>
<protein>
    <recommendedName>
        <fullName evidence="8">Peptidase A1 domain-containing protein</fullName>
    </recommendedName>
</protein>
<proteinExistence type="inferred from homology"/>
<feature type="chain" id="PRO_5043818374" description="Peptidase A1 domain-containing protein" evidence="7">
    <location>
        <begin position="17"/>
        <end position="478"/>
    </location>
</feature>
<dbReference type="AlphaFoldDB" id="A0AAU9K1T8"/>